<dbReference type="AlphaFoldDB" id="U5EFF2"/>
<protein>
    <submittedName>
        <fullName evidence="2">Uncharacterized protein</fullName>
    </submittedName>
</protein>
<gene>
    <name evidence="2" type="ORF">NCAST_32_05370</name>
</gene>
<evidence type="ECO:0000313" key="3">
    <source>
        <dbReference type="Proteomes" id="UP000017048"/>
    </source>
</evidence>
<feature type="region of interest" description="Disordered" evidence="1">
    <location>
        <begin position="76"/>
        <end position="100"/>
    </location>
</feature>
<feature type="region of interest" description="Disordered" evidence="1">
    <location>
        <begin position="1"/>
        <end position="27"/>
    </location>
</feature>
<proteinExistence type="predicted"/>
<accession>U5EFF2</accession>
<sequence length="100" mass="11332">MRRPKRGDHPQRRGDPVRRRSREQATQAVVREVLTVVPGRNDGLGERHHELQIAYRDPILDQRVGCAKVRELGEFPDQPVDLGMHEPSVRSAPSGNPRPS</sequence>
<dbReference type="Proteomes" id="UP000017048">
    <property type="component" value="Unassembled WGS sequence"/>
</dbReference>
<name>U5EFF2_NOCAS</name>
<evidence type="ECO:0000313" key="2">
    <source>
        <dbReference type="EMBL" id="GAD86050.1"/>
    </source>
</evidence>
<reference evidence="2 3" key="1">
    <citation type="journal article" date="2014" name="BMC Genomics">
        <title>Genome based analysis of type-I polyketide synthase and nonribosomal peptide synthetase gene clusters in seven strains of five representative Nocardia species.</title>
        <authorList>
            <person name="Komaki H."/>
            <person name="Ichikawa N."/>
            <person name="Hosoyama A."/>
            <person name="Takahashi-Nakaguchi A."/>
            <person name="Matsuzawa T."/>
            <person name="Suzuki K."/>
            <person name="Fujita N."/>
            <person name="Gonoi T."/>
        </authorList>
    </citation>
    <scope>NUCLEOTIDE SEQUENCE [LARGE SCALE GENOMIC DNA]</scope>
    <source>
        <strain evidence="2 3">NBRC 15531</strain>
    </source>
</reference>
<comment type="caution">
    <text evidence="2">The sequence shown here is derived from an EMBL/GenBank/DDBJ whole genome shotgun (WGS) entry which is preliminary data.</text>
</comment>
<evidence type="ECO:0000256" key="1">
    <source>
        <dbReference type="SAM" id="MobiDB-lite"/>
    </source>
</evidence>
<organism evidence="2 3">
    <name type="scientific">Nocardia asteroides NBRC 15531</name>
    <dbReference type="NCBI Taxonomy" id="1110697"/>
    <lineage>
        <taxon>Bacteria</taxon>
        <taxon>Bacillati</taxon>
        <taxon>Actinomycetota</taxon>
        <taxon>Actinomycetes</taxon>
        <taxon>Mycobacteriales</taxon>
        <taxon>Nocardiaceae</taxon>
        <taxon>Nocardia</taxon>
    </lineage>
</organism>
<dbReference type="EMBL" id="BAFO02000032">
    <property type="protein sequence ID" value="GAD86050.1"/>
    <property type="molecule type" value="Genomic_DNA"/>
</dbReference>
<keyword evidence="3" id="KW-1185">Reference proteome</keyword>
<feature type="compositionally biased region" description="Basic and acidic residues" evidence="1">
    <location>
        <begin position="7"/>
        <end position="18"/>
    </location>
</feature>